<accession>A0A8B9L013</accession>
<name>A0A8B9L013_ASTMX</name>
<dbReference type="InterPro" id="IPR029034">
    <property type="entry name" value="Cystine-knot_cytokine"/>
</dbReference>
<organism evidence="1 2">
    <name type="scientific">Astyanax mexicanus</name>
    <name type="common">Blind cave fish</name>
    <name type="synonym">Astyanax fasciatus mexicanus</name>
    <dbReference type="NCBI Taxonomy" id="7994"/>
    <lineage>
        <taxon>Eukaryota</taxon>
        <taxon>Metazoa</taxon>
        <taxon>Chordata</taxon>
        <taxon>Craniata</taxon>
        <taxon>Vertebrata</taxon>
        <taxon>Euteleostomi</taxon>
        <taxon>Actinopterygii</taxon>
        <taxon>Neopterygii</taxon>
        <taxon>Teleostei</taxon>
        <taxon>Ostariophysi</taxon>
        <taxon>Characiformes</taxon>
        <taxon>Characoidei</taxon>
        <taxon>Acestrorhamphidae</taxon>
        <taxon>Acestrorhamphinae</taxon>
        <taxon>Astyanax</taxon>
    </lineage>
</organism>
<reference evidence="1" key="1">
    <citation type="submission" date="2025-08" db="UniProtKB">
        <authorList>
            <consortium name="Ensembl"/>
        </authorList>
    </citation>
    <scope>IDENTIFICATION</scope>
</reference>
<protein>
    <recommendedName>
        <fullName evidence="3">TGF-beta family profile domain-containing protein</fullName>
    </recommendedName>
</protein>
<evidence type="ECO:0000313" key="1">
    <source>
        <dbReference type="Ensembl" id="ENSAMXP00005044064.1"/>
    </source>
</evidence>
<sequence length="178" mass="19763">MIRIFIVAMVLNPGSRACFKGFQTSINAKKMLCVHRCQAESLQSIQKVILSSLNLQAEPQVSFPGMTRIRDLWKGAFQATSRSEPTQPNNTGKYLNEDDKSTGLQVLQMCGMVSLSLHVLDLGWDRWIIYPESFTYVQCSGCDPQKPADQSILHCKGDGPPSTQVSPTYRVQYSSGGQ</sequence>
<evidence type="ECO:0008006" key="3">
    <source>
        <dbReference type="Google" id="ProtNLM"/>
    </source>
</evidence>
<dbReference type="Proteomes" id="UP000694621">
    <property type="component" value="Unplaced"/>
</dbReference>
<evidence type="ECO:0000313" key="2">
    <source>
        <dbReference type="Proteomes" id="UP000694621"/>
    </source>
</evidence>
<dbReference type="AlphaFoldDB" id="A0A8B9L013"/>
<dbReference type="SUPFAM" id="SSF57501">
    <property type="entry name" value="Cystine-knot cytokines"/>
    <property type="match status" value="1"/>
</dbReference>
<dbReference type="Ensembl" id="ENSAMXT00005047884.1">
    <property type="protein sequence ID" value="ENSAMXP00005044064.1"/>
    <property type="gene ID" value="ENSAMXG00005020470.1"/>
</dbReference>
<dbReference type="Gene3D" id="2.10.90.10">
    <property type="entry name" value="Cystine-knot cytokines"/>
    <property type="match status" value="1"/>
</dbReference>
<proteinExistence type="predicted"/>